<dbReference type="Proteomes" id="UP000253647">
    <property type="component" value="Unassembled WGS sequence"/>
</dbReference>
<reference evidence="2 3" key="1">
    <citation type="submission" date="2018-07" db="EMBL/GenBank/DDBJ databases">
        <title>Freshwater and sediment microbial communities from various areas in North America, analyzing microbe dynamics in response to fracking.</title>
        <authorList>
            <person name="Lamendella R."/>
        </authorList>
    </citation>
    <scope>NUCLEOTIDE SEQUENCE [LARGE SCALE GENOMIC DNA]</scope>
    <source>
        <strain evidence="2 3">105B</strain>
    </source>
</reference>
<organism evidence="2 3">
    <name type="scientific">Marinobacter nauticus</name>
    <name type="common">Marinobacter hydrocarbonoclasticus</name>
    <name type="synonym">Marinobacter aquaeolei</name>
    <dbReference type="NCBI Taxonomy" id="2743"/>
    <lineage>
        <taxon>Bacteria</taxon>
        <taxon>Pseudomonadati</taxon>
        <taxon>Pseudomonadota</taxon>
        <taxon>Gammaproteobacteria</taxon>
        <taxon>Pseudomonadales</taxon>
        <taxon>Marinobacteraceae</taxon>
        <taxon>Marinobacter</taxon>
    </lineage>
</organism>
<dbReference type="AlphaFoldDB" id="A0A368X4A5"/>
<comment type="caution">
    <text evidence="2">The sequence shown here is derived from an EMBL/GenBank/DDBJ whole genome shotgun (WGS) entry which is preliminary data.</text>
</comment>
<evidence type="ECO:0000313" key="2">
    <source>
        <dbReference type="EMBL" id="RCW62635.1"/>
    </source>
</evidence>
<name>A0A368X4A5_MARNT</name>
<sequence length="117" mass="12505">MKITGNVKIREGGEELLTDGKGTLNPGGFERETKLNGRKPVGYTENPVAPTLSVTIHHTQATDIVRLSNLTDATIILDTDTGQTWMLRGAFTTSPTPLDVGAGTVQLEMSGLALERV</sequence>
<dbReference type="Pfam" id="PF10618">
    <property type="entry name" value="Tail_tube"/>
    <property type="match status" value="1"/>
</dbReference>
<feature type="region of interest" description="Disordered" evidence="1">
    <location>
        <begin position="17"/>
        <end position="44"/>
    </location>
</feature>
<accession>A0A368X4A5</accession>
<proteinExistence type="predicted"/>
<dbReference type="InterPro" id="IPR019596">
    <property type="entry name" value="Phage_Mu_GpM_tail_tub"/>
</dbReference>
<protein>
    <submittedName>
        <fullName evidence="2">Tail tube protein</fullName>
    </submittedName>
</protein>
<dbReference type="RefSeq" id="WP_023011785.1">
    <property type="nucleotide sequence ID" value="NZ_QPJI01000023.1"/>
</dbReference>
<evidence type="ECO:0000313" key="3">
    <source>
        <dbReference type="Proteomes" id="UP000253647"/>
    </source>
</evidence>
<dbReference type="EMBL" id="QPJI01000023">
    <property type="protein sequence ID" value="RCW62635.1"/>
    <property type="molecule type" value="Genomic_DNA"/>
</dbReference>
<gene>
    <name evidence="2" type="ORF">DET61_12337</name>
</gene>
<evidence type="ECO:0000256" key="1">
    <source>
        <dbReference type="SAM" id="MobiDB-lite"/>
    </source>
</evidence>